<protein>
    <submittedName>
        <fullName evidence="1">P-II family nitrogen regulator</fullName>
    </submittedName>
</protein>
<evidence type="ECO:0000313" key="1">
    <source>
        <dbReference type="EMBL" id="MDT0617452.1"/>
    </source>
</evidence>
<dbReference type="PRINTS" id="PR00340">
    <property type="entry name" value="PIIGLNB"/>
</dbReference>
<comment type="caution">
    <text evidence="1">The sequence shown here is derived from an EMBL/GenBank/DDBJ whole genome shotgun (WGS) entry which is preliminary data.</text>
</comment>
<dbReference type="PANTHER" id="PTHR30115">
    <property type="entry name" value="NITROGEN REGULATORY PROTEIN P-II"/>
    <property type="match status" value="1"/>
</dbReference>
<dbReference type="EMBL" id="JAVRHY010000002">
    <property type="protein sequence ID" value="MDT0617452.1"/>
    <property type="molecule type" value="Genomic_DNA"/>
</dbReference>
<gene>
    <name evidence="1" type="ORF">RM531_03125</name>
</gene>
<accession>A0ABU3B4R8</accession>
<dbReference type="Proteomes" id="UP001259982">
    <property type="component" value="Unassembled WGS sequence"/>
</dbReference>
<dbReference type="PANTHER" id="PTHR30115:SF11">
    <property type="entry name" value="NITROGEN REGULATORY PROTEIN P-II HOMOLOG"/>
    <property type="match status" value="1"/>
</dbReference>
<dbReference type="Pfam" id="PF00543">
    <property type="entry name" value="P-II"/>
    <property type="match status" value="1"/>
</dbReference>
<keyword evidence="2" id="KW-1185">Reference proteome</keyword>
<sequence>MREIKAYVREHMLDHVIDALAAVPELPGIAIVQVREFGHAVQNGRLIKTEMAKLEIDVPDELVEQVVDTIIEHARTGEGHPGDGKVFVSELREAVRIADGTRGDVAVRR</sequence>
<name>A0ABU3B4R8_9GAMM</name>
<dbReference type="InterPro" id="IPR015867">
    <property type="entry name" value="N-reg_PII/ATP_PRibTrfase_C"/>
</dbReference>
<proteinExistence type="predicted"/>
<dbReference type="Gene3D" id="3.30.70.120">
    <property type="match status" value="1"/>
</dbReference>
<dbReference type="InterPro" id="IPR002187">
    <property type="entry name" value="N-reg_PII"/>
</dbReference>
<organism evidence="1 2">
    <name type="scientific">Spectribacter acetivorans</name>
    <dbReference type="NCBI Taxonomy" id="3075603"/>
    <lineage>
        <taxon>Bacteria</taxon>
        <taxon>Pseudomonadati</taxon>
        <taxon>Pseudomonadota</taxon>
        <taxon>Gammaproteobacteria</taxon>
        <taxon>Salinisphaerales</taxon>
        <taxon>Salinisphaeraceae</taxon>
        <taxon>Spectribacter</taxon>
    </lineage>
</organism>
<dbReference type="PROSITE" id="PS51343">
    <property type="entry name" value="PII_GLNB_DOM"/>
    <property type="match status" value="1"/>
</dbReference>
<dbReference type="SUPFAM" id="SSF54913">
    <property type="entry name" value="GlnB-like"/>
    <property type="match status" value="1"/>
</dbReference>
<dbReference type="SMART" id="SM00938">
    <property type="entry name" value="P-II"/>
    <property type="match status" value="1"/>
</dbReference>
<dbReference type="InterPro" id="IPR011322">
    <property type="entry name" value="N-reg_PII-like_a/b"/>
</dbReference>
<evidence type="ECO:0000313" key="2">
    <source>
        <dbReference type="Proteomes" id="UP001259982"/>
    </source>
</evidence>
<dbReference type="RefSeq" id="WP_311657231.1">
    <property type="nucleotide sequence ID" value="NZ_JAVRHY010000002.1"/>
</dbReference>
<reference evidence="1 2" key="1">
    <citation type="submission" date="2023-09" db="EMBL/GenBank/DDBJ databases">
        <authorList>
            <person name="Rey-Velasco X."/>
        </authorList>
    </citation>
    <scope>NUCLEOTIDE SEQUENCE [LARGE SCALE GENOMIC DNA]</scope>
    <source>
        <strain evidence="1 2">P385</strain>
    </source>
</reference>